<reference evidence="2" key="1">
    <citation type="journal article" date="2018" name="Int. J. Syst. Evol. Microbiol.">
        <title>Neptunicella marina gen. nov., sp. nov., isolated from surface seawater.</title>
        <authorList>
            <person name="Liu X."/>
            <person name="Lai Q."/>
            <person name="Du Y."/>
            <person name="Zhang X."/>
            <person name="Liu Z."/>
            <person name="Sun F."/>
            <person name="Shao Z."/>
        </authorList>
    </citation>
    <scope>NUCLEOTIDE SEQUENCE</scope>
    <source>
        <strain evidence="2">S27-2</strain>
    </source>
</reference>
<name>A0A8J6J0J8_9ALTE</name>
<proteinExistence type="predicted"/>
<evidence type="ECO:0000313" key="3">
    <source>
        <dbReference type="Proteomes" id="UP000601768"/>
    </source>
</evidence>
<gene>
    <name evidence="2" type="ORF">H8B19_17825</name>
</gene>
<dbReference type="Proteomes" id="UP000601768">
    <property type="component" value="Unassembled WGS sequence"/>
</dbReference>
<dbReference type="EMBL" id="JACNEP010000024">
    <property type="protein sequence ID" value="MBC3767742.1"/>
    <property type="molecule type" value="Genomic_DNA"/>
</dbReference>
<comment type="caution">
    <text evidence="2">The sequence shown here is derived from an EMBL/GenBank/DDBJ whole genome shotgun (WGS) entry which is preliminary data.</text>
</comment>
<keyword evidence="1" id="KW-0812">Transmembrane</keyword>
<sequence length="220" mass="24063">MLQTLSRLIAASSAINAICYLFGFIVLFVFFADLPPDVLMQLPALKLHNQMYQWWHFVIYIVFGLSLLTLVLALHHTFNQKPSLLVQVSTILGVFWAGLVITSGLLANTGLTAALNLLDKSPTEANQLWLIIETIKQALGGGTEIIGGLWMLLVTTLARKHPDWDPGLLITGYLVGVSGVLTFIPGLAFLGAVFGLLQIIWFLHLSIKFALVKKAPEGAL</sequence>
<feature type="transmembrane region" description="Helical" evidence="1">
    <location>
        <begin position="170"/>
        <end position="203"/>
    </location>
</feature>
<evidence type="ECO:0008006" key="4">
    <source>
        <dbReference type="Google" id="ProtNLM"/>
    </source>
</evidence>
<keyword evidence="1" id="KW-0472">Membrane</keyword>
<evidence type="ECO:0000313" key="2">
    <source>
        <dbReference type="EMBL" id="MBC3767742.1"/>
    </source>
</evidence>
<reference evidence="2" key="2">
    <citation type="submission" date="2020-08" db="EMBL/GenBank/DDBJ databases">
        <authorList>
            <person name="Lai Q."/>
        </authorList>
    </citation>
    <scope>NUCLEOTIDE SEQUENCE</scope>
    <source>
        <strain evidence="2">S27-2</strain>
    </source>
</reference>
<feature type="transmembrane region" description="Helical" evidence="1">
    <location>
        <begin position="84"/>
        <end position="107"/>
    </location>
</feature>
<protein>
    <recommendedName>
        <fullName evidence="4">DUF4386 family protein</fullName>
    </recommendedName>
</protein>
<organism evidence="2 3">
    <name type="scientific">Neptunicella marina</name>
    <dbReference type="NCBI Taxonomy" id="2125989"/>
    <lineage>
        <taxon>Bacteria</taxon>
        <taxon>Pseudomonadati</taxon>
        <taxon>Pseudomonadota</taxon>
        <taxon>Gammaproteobacteria</taxon>
        <taxon>Alteromonadales</taxon>
        <taxon>Alteromonadaceae</taxon>
        <taxon>Neptunicella</taxon>
    </lineage>
</organism>
<accession>A0A8J6J0J8</accession>
<dbReference type="RefSeq" id="WP_186508379.1">
    <property type="nucleotide sequence ID" value="NZ_JACNEP010000024.1"/>
</dbReference>
<keyword evidence="3" id="KW-1185">Reference proteome</keyword>
<keyword evidence="1" id="KW-1133">Transmembrane helix</keyword>
<dbReference type="AlphaFoldDB" id="A0A8J6J0J8"/>
<feature type="transmembrane region" description="Helical" evidence="1">
    <location>
        <begin position="7"/>
        <end position="32"/>
    </location>
</feature>
<evidence type="ECO:0000256" key="1">
    <source>
        <dbReference type="SAM" id="Phobius"/>
    </source>
</evidence>
<feature type="transmembrane region" description="Helical" evidence="1">
    <location>
        <begin position="52"/>
        <end position="72"/>
    </location>
</feature>